<protein>
    <submittedName>
        <fullName evidence="1">Uncharacterized protein</fullName>
    </submittedName>
</protein>
<organism evidence="1 2">
    <name type="scientific">Didymella exigua CBS 183.55</name>
    <dbReference type="NCBI Taxonomy" id="1150837"/>
    <lineage>
        <taxon>Eukaryota</taxon>
        <taxon>Fungi</taxon>
        <taxon>Dikarya</taxon>
        <taxon>Ascomycota</taxon>
        <taxon>Pezizomycotina</taxon>
        <taxon>Dothideomycetes</taxon>
        <taxon>Pleosporomycetidae</taxon>
        <taxon>Pleosporales</taxon>
        <taxon>Pleosporineae</taxon>
        <taxon>Didymellaceae</taxon>
        <taxon>Didymella</taxon>
    </lineage>
</organism>
<dbReference type="EMBL" id="ML978963">
    <property type="protein sequence ID" value="KAF1930523.1"/>
    <property type="molecule type" value="Genomic_DNA"/>
</dbReference>
<dbReference type="Proteomes" id="UP000800082">
    <property type="component" value="Unassembled WGS sequence"/>
</dbReference>
<accession>A0A6A5RST7</accession>
<keyword evidence="2" id="KW-1185">Reference proteome</keyword>
<gene>
    <name evidence="1" type="ORF">M421DRAFT_376100</name>
</gene>
<evidence type="ECO:0000313" key="2">
    <source>
        <dbReference type="Proteomes" id="UP000800082"/>
    </source>
</evidence>
<dbReference type="AlphaFoldDB" id="A0A6A5RST7"/>
<evidence type="ECO:0000313" key="1">
    <source>
        <dbReference type="EMBL" id="KAF1930523.1"/>
    </source>
</evidence>
<reference evidence="1" key="1">
    <citation type="journal article" date="2020" name="Stud. Mycol.">
        <title>101 Dothideomycetes genomes: a test case for predicting lifestyles and emergence of pathogens.</title>
        <authorList>
            <person name="Haridas S."/>
            <person name="Albert R."/>
            <person name="Binder M."/>
            <person name="Bloem J."/>
            <person name="Labutti K."/>
            <person name="Salamov A."/>
            <person name="Andreopoulos B."/>
            <person name="Baker S."/>
            <person name="Barry K."/>
            <person name="Bills G."/>
            <person name="Bluhm B."/>
            <person name="Cannon C."/>
            <person name="Castanera R."/>
            <person name="Culley D."/>
            <person name="Daum C."/>
            <person name="Ezra D."/>
            <person name="Gonzalez J."/>
            <person name="Henrissat B."/>
            <person name="Kuo A."/>
            <person name="Liang C."/>
            <person name="Lipzen A."/>
            <person name="Lutzoni F."/>
            <person name="Magnuson J."/>
            <person name="Mondo S."/>
            <person name="Nolan M."/>
            <person name="Ohm R."/>
            <person name="Pangilinan J."/>
            <person name="Park H.-J."/>
            <person name="Ramirez L."/>
            <person name="Alfaro M."/>
            <person name="Sun H."/>
            <person name="Tritt A."/>
            <person name="Yoshinaga Y."/>
            <person name="Zwiers L.-H."/>
            <person name="Turgeon B."/>
            <person name="Goodwin S."/>
            <person name="Spatafora J."/>
            <person name="Crous P."/>
            <person name="Grigoriev I."/>
        </authorList>
    </citation>
    <scope>NUCLEOTIDE SEQUENCE</scope>
    <source>
        <strain evidence="1">CBS 183.55</strain>
    </source>
</reference>
<sequence>MAPSVPPRSTQGLGLAPALRHSVAHIIKLPLILVPNRKVPLSTPRIRLYHHELAHPRDSLEEFPTSVLVVLIWPLMKLIPICLGQRVVRLMRHTCREDKYIPHRCMKQHTTFLSTPLAQILACSPQPESLLAVFLRVCNTEADSCAPTRNHRHALVRPGVVV</sequence>
<proteinExistence type="predicted"/>
<dbReference type="RefSeq" id="XP_033450771.1">
    <property type="nucleotide sequence ID" value="XM_033589802.1"/>
</dbReference>
<dbReference type="GeneID" id="54347450"/>
<name>A0A6A5RST7_9PLEO</name>